<name>A0ABR5I7X3_9ACTN</name>
<evidence type="ECO:0000313" key="3">
    <source>
        <dbReference type="Proteomes" id="UP000037247"/>
    </source>
</evidence>
<evidence type="ECO:0000256" key="1">
    <source>
        <dbReference type="SAM" id="MobiDB-lite"/>
    </source>
</evidence>
<feature type="region of interest" description="Disordered" evidence="1">
    <location>
        <begin position="44"/>
        <end position="64"/>
    </location>
</feature>
<dbReference type="EMBL" id="LDTZ01000022">
    <property type="protein sequence ID" value="KNA89752.1"/>
    <property type="molecule type" value="Genomic_DNA"/>
</dbReference>
<keyword evidence="3" id="KW-1185">Reference proteome</keyword>
<proteinExistence type="predicted"/>
<sequence>MPVQRPDAHPSLGGDLVERDVDALGVEEVRGRGDQLVVVACGIGAGGPSGQSSPRIVPTRGPGH</sequence>
<dbReference type="Proteomes" id="UP000037247">
    <property type="component" value="Unassembled WGS sequence"/>
</dbReference>
<organism evidence="2 3">
    <name type="scientific">Gordonia jacobaea</name>
    <dbReference type="NCBI Taxonomy" id="122202"/>
    <lineage>
        <taxon>Bacteria</taxon>
        <taxon>Bacillati</taxon>
        <taxon>Actinomycetota</taxon>
        <taxon>Actinomycetes</taxon>
        <taxon>Mycobacteriales</taxon>
        <taxon>Gordoniaceae</taxon>
        <taxon>Gordonia</taxon>
    </lineage>
</organism>
<protein>
    <submittedName>
        <fullName evidence="2">Uncharacterized protein</fullName>
    </submittedName>
</protein>
<accession>A0ABR5I7X3</accession>
<gene>
    <name evidence="2" type="ORF">ABW18_18860</name>
</gene>
<evidence type="ECO:0000313" key="2">
    <source>
        <dbReference type="EMBL" id="KNA89752.1"/>
    </source>
</evidence>
<comment type="caution">
    <text evidence="2">The sequence shown here is derived from an EMBL/GenBank/DDBJ whole genome shotgun (WGS) entry which is preliminary data.</text>
</comment>
<reference evidence="2 3" key="1">
    <citation type="submission" date="2015-05" db="EMBL/GenBank/DDBJ databases">
        <title>Draft genome sequence of the bacterium Gordonia jacobaea a new member of the Gordonia genus.</title>
        <authorList>
            <person name="Jimenez-Galisteo G."/>
            <person name="Dominguez A."/>
            <person name="Munoz E."/>
            <person name="Vinas M."/>
        </authorList>
    </citation>
    <scope>NUCLEOTIDE SEQUENCE [LARGE SCALE GENOMIC DNA]</scope>
    <source>
        <strain evidence="3">mv1</strain>
    </source>
</reference>